<evidence type="ECO:0000313" key="3">
    <source>
        <dbReference type="Proteomes" id="UP000198649"/>
    </source>
</evidence>
<sequence>MDADRVADEFGLGRVRQLSPGPVARGKQGVVWRLETSEGRWAVKVAHAAVDEVQVAAAAAFADAAAAAGVPTPAVRRTTWGAVCSSGTSVTAWLDLLPPDLALDPELVGALVAGIHRVAPPASGPVDGWYVEPVGAAAWGDVVSRLVGDGAPFARELAALRDELVALESWLEPPTDLVTCHRDLWADNVLPTIDGGACVIDWEGCGPASRDQELACVLFEFGRSDPGRARALVAAYEGAGGPGRVTGRGDFSMLVSQLGHITELGCRDWLVPNDRSPTRADAEAWVRETLDDPHSRVVLDGLLAAVHP</sequence>
<dbReference type="Gene3D" id="3.90.1200.10">
    <property type="match status" value="1"/>
</dbReference>
<evidence type="ECO:0000259" key="1">
    <source>
        <dbReference type="Pfam" id="PF01636"/>
    </source>
</evidence>
<organism evidence="2 3">
    <name type="scientific">Nocardioides psychrotolerans</name>
    <dbReference type="NCBI Taxonomy" id="1005945"/>
    <lineage>
        <taxon>Bacteria</taxon>
        <taxon>Bacillati</taxon>
        <taxon>Actinomycetota</taxon>
        <taxon>Actinomycetes</taxon>
        <taxon>Propionibacteriales</taxon>
        <taxon>Nocardioidaceae</taxon>
        <taxon>Nocardioides</taxon>
    </lineage>
</organism>
<dbReference type="RefSeq" id="WP_170259151.1">
    <property type="nucleotide sequence ID" value="NZ_BKAF01000013.1"/>
</dbReference>
<gene>
    <name evidence="2" type="ORF">SAMN05216561_11110</name>
</gene>
<dbReference type="EMBL" id="FOQG01000011">
    <property type="protein sequence ID" value="SFI63098.1"/>
    <property type="molecule type" value="Genomic_DNA"/>
</dbReference>
<dbReference type="InterPro" id="IPR011009">
    <property type="entry name" value="Kinase-like_dom_sf"/>
</dbReference>
<dbReference type="GO" id="GO:0016301">
    <property type="term" value="F:kinase activity"/>
    <property type="evidence" value="ECO:0007669"/>
    <property type="project" value="UniProtKB-KW"/>
</dbReference>
<keyword evidence="2" id="KW-0418">Kinase</keyword>
<feature type="domain" description="Aminoglycoside phosphotransferase" evidence="1">
    <location>
        <begin position="30"/>
        <end position="244"/>
    </location>
</feature>
<protein>
    <submittedName>
        <fullName evidence="2">Ser/Thr protein kinase RdoA involved in Cpx stress response, MazF antagonist</fullName>
    </submittedName>
</protein>
<evidence type="ECO:0000313" key="2">
    <source>
        <dbReference type="EMBL" id="SFI63098.1"/>
    </source>
</evidence>
<dbReference type="Pfam" id="PF01636">
    <property type="entry name" value="APH"/>
    <property type="match status" value="1"/>
</dbReference>
<proteinExistence type="predicted"/>
<keyword evidence="3" id="KW-1185">Reference proteome</keyword>
<dbReference type="STRING" id="1005945.SAMN05216561_11110"/>
<reference evidence="2 3" key="1">
    <citation type="submission" date="2016-10" db="EMBL/GenBank/DDBJ databases">
        <authorList>
            <person name="de Groot N.N."/>
        </authorList>
    </citation>
    <scope>NUCLEOTIDE SEQUENCE [LARGE SCALE GENOMIC DNA]</scope>
    <source>
        <strain evidence="2 3">CGMCC 1.11156</strain>
    </source>
</reference>
<dbReference type="InterPro" id="IPR002575">
    <property type="entry name" value="Aminoglycoside_PTrfase"/>
</dbReference>
<accession>A0A1I3JSW9</accession>
<dbReference type="SUPFAM" id="SSF56112">
    <property type="entry name" value="Protein kinase-like (PK-like)"/>
    <property type="match status" value="1"/>
</dbReference>
<name>A0A1I3JSW9_9ACTN</name>
<keyword evidence="2" id="KW-0808">Transferase</keyword>
<dbReference type="Proteomes" id="UP000198649">
    <property type="component" value="Unassembled WGS sequence"/>
</dbReference>
<dbReference type="AlphaFoldDB" id="A0A1I3JSW9"/>